<gene>
    <name evidence="2" type="ORF">THAOC_13390</name>
</gene>
<dbReference type="OrthoDB" id="39806at2759"/>
<name>K0SKA8_THAOC</name>
<dbReference type="Proteomes" id="UP000266841">
    <property type="component" value="Unassembled WGS sequence"/>
</dbReference>
<comment type="caution">
    <text evidence="2">The sequence shown here is derived from an EMBL/GenBank/DDBJ whole genome shotgun (WGS) entry which is preliminary data.</text>
</comment>
<evidence type="ECO:0000256" key="1">
    <source>
        <dbReference type="SAM" id="MobiDB-lite"/>
    </source>
</evidence>
<feature type="region of interest" description="Disordered" evidence="1">
    <location>
        <begin position="1"/>
        <end position="31"/>
    </location>
</feature>
<protein>
    <submittedName>
        <fullName evidence="2">Uncharacterized protein</fullName>
    </submittedName>
</protein>
<proteinExistence type="predicted"/>
<dbReference type="EMBL" id="AGNL01015538">
    <property type="protein sequence ID" value="EJK65725.1"/>
    <property type="molecule type" value="Genomic_DNA"/>
</dbReference>
<reference evidence="2 3" key="1">
    <citation type="journal article" date="2012" name="Genome Biol.">
        <title>Genome and low-iron response of an oceanic diatom adapted to chronic iron limitation.</title>
        <authorList>
            <person name="Lommer M."/>
            <person name="Specht M."/>
            <person name="Roy A.S."/>
            <person name="Kraemer L."/>
            <person name="Andreson R."/>
            <person name="Gutowska M.A."/>
            <person name="Wolf J."/>
            <person name="Bergner S.V."/>
            <person name="Schilhabel M.B."/>
            <person name="Klostermeier U.C."/>
            <person name="Beiko R.G."/>
            <person name="Rosenstiel P."/>
            <person name="Hippler M."/>
            <person name="Laroche J."/>
        </authorList>
    </citation>
    <scope>NUCLEOTIDE SEQUENCE [LARGE SCALE GENOMIC DNA]</scope>
    <source>
        <strain evidence="2 3">CCMP1005</strain>
    </source>
</reference>
<evidence type="ECO:0000313" key="2">
    <source>
        <dbReference type="EMBL" id="EJK65725.1"/>
    </source>
</evidence>
<evidence type="ECO:0000313" key="3">
    <source>
        <dbReference type="Proteomes" id="UP000266841"/>
    </source>
</evidence>
<feature type="non-terminal residue" evidence="2">
    <location>
        <position position="445"/>
    </location>
</feature>
<organism evidence="2 3">
    <name type="scientific">Thalassiosira oceanica</name>
    <name type="common">Marine diatom</name>
    <dbReference type="NCBI Taxonomy" id="159749"/>
    <lineage>
        <taxon>Eukaryota</taxon>
        <taxon>Sar</taxon>
        <taxon>Stramenopiles</taxon>
        <taxon>Ochrophyta</taxon>
        <taxon>Bacillariophyta</taxon>
        <taxon>Coscinodiscophyceae</taxon>
        <taxon>Thalassiosirophycidae</taxon>
        <taxon>Thalassiosirales</taxon>
        <taxon>Thalassiosiraceae</taxon>
        <taxon>Thalassiosira</taxon>
    </lineage>
</organism>
<sequence length="445" mass="50213">MASESDLAANEAGLFEGGDNDDSGGSRLQSSSDYLRKAKADKQATMLLHLGRFLDIKSRELQSTPDLSNEAKAELRSNPAPKDLSRDLISNEKFCGSFTQYLGTEATWLRDTNKLLGLKATLGYASSFAEFFRNKCLNDGNGEIPSSIKDYNWKAKIRPLVQMKLDQAASGIIKFEDPKATASRNDIIVMNQCGILAGTPKGAEFCHFNNTAVTIAGRASDVSGQKLSDLFVQSKEDGGFLPYSHLSTYLSRFKTMSHTRQIHALFPHRDDLELDCYWSLAYTLVLNGLQIKASRDRHIFPTFASKLFGEGNINSKTSGTMNEWMDFFMTECFEFFFEEDDFGNEVLLEGTPEIYAESLRKVKRNRDGSCKTQNRSHSLKRHAVDVLYTDDQAELFEMLACIVVFRENQFFHLIDQAPNFMTEEWSDENPHPFQEALTQAYQMAH</sequence>
<dbReference type="AlphaFoldDB" id="K0SKA8"/>
<keyword evidence="3" id="KW-1185">Reference proteome</keyword>
<accession>K0SKA8</accession>